<feature type="region of interest" description="Disordered" evidence="1">
    <location>
        <begin position="883"/>
        <end position="902"/>
    </location>
</feature>
<dbReference type="EMBL" id="JAHFYH010000030">
    <property type="protein sequence ID" value="KAH0221950.1"/>
    <property type="molecule type" value="Genomic_DNA"/>
</dbReference>
<feature type="compositionally biased region" description="Low complexity" evidence="1">
    <location>
        <begin position="271"/>
        <end position="290"/>
    </location>
</feature>
<feature type="region of interest" description="Disordered" evidence="1">
    <location>
        <begin position="1"/>
        <end position="24"/>
    </location>
</feature>
<feature type="non-terminal residue" evidence="2">
    <location>
        <position position="1155"/>
    </location>
</feature>
<protein>
    <submittedName>
        <fullName evidence="2">Uncharacterized protein</fullName>
    </submittedName>
</protein>
<sequence>MAAAKLCCTAPLRSQSPDDTPPRPVRPFKSLANIKTHFAHNKHTPDTTDDHTQRSHPLYPADDLELRRIFVAASLPEDHPHALKVRHRKPEVDESIIHSPSFTNKLRRQLSRKSLVTDKCHKKPASKLNLRPQASLGKRLEHGLPELAGGYDDDAQSLCLVGSRLASLANDSCMIMDAESVQHIQSSEPLERCIIVPEEPRRSVSVPPAFCSADSTSQPRRSLSSDMQQEFKGALTVHLPGPTFIDADDIWQSSPTNVQTSSAQFLKTVNSAGSQSSSPQLSSSDLGQPQLVRGKSRSTDKHKVLPQDSTTSLHLHDMQISQHLRTRSQVSEASSASEPDRQNRHTHASLNSIVLSSMGPGRCKSISSSGFAGSVGPSTWEKVLEDESSSIYSRRPSTAMEAPIVHSIEHASDLYHESVKGKSMVPNMSELTNQGKQNTACQAERVVSVSTGISFIASGSASHADPRESVSVSSSACVSGWPGHSMRCSLPKSDSSGSLGKLSKFKEDLNDASTVLKSRKKRRPVLHILFPGLTRSKLRSTSTPLLGGRTQSFLNQTYDGTRDAQDFLSVPQSSSKPQGAQPAASFTDNAELRPASARSISTLAATPSLQSRQSLMNYERSLSIVGDSRRRKSTLGGPKIEVDANEDQGDYPERTIRRASPLLSPSRKGTEEALMEKALLQHQAEKAALLRPSNQDIETAPTPRHAPVFTSPFGFQSTSEARLATATLEELDPLEAEEPPAVRRSQSMRDFKSSADVAAQSSKSRGKKRSTIWTMDTATTKGTKSHLRAIGPPHSWSRYPSHTRERRCSSAGRHDGIICRDFAQGQTPCTIDQANSVEEATKSHKGWPRLANSKRRNWIAKSRSMTFGTVFRYYSNLLTSSAARNRRSSTATGGRLEHPELEVLPPVLPVHSFSSPHSDLKDQSSRSTDHLKGEGHHSKEELGVLHRHRQKSTLCEDKSPSEHVPVVSCPYDGSQSMHSRAATELGLGDHSDDVSVVPGLPDGNVEDRPAEPDRALSARRLSRMYQAYVQLPTSLDNTEVERNDAADKQDHTSDRLITTGSPEIDSKMSTAESLTVPSVKQRLSSGPITRHFPSVTVVDDRKGHWRSVSLLSVDSRRSIRKSTRDLLEVVRATQTQELAKLLNASETSITDANTL</sequence>
<feature type="compositionally biased region" description="Basic and acidic residues" evidence="1">
    <location>
        <begin position="1039"/>
        <end position="1054"/>
    </location>
</feature>
<feature type="compositionally biased region" description="Basic and acidic residues" evidence="1">
    <location>
        <begin position="918"/>
        <end position="944"/>
    </location>
</feature>
<feature type="compositionally biased region" description="Polar residues" evidence="1">
    <location>
        <begin position="213"/>
        <end position="227"/>
    </location>
</feature>
<evidence type="ECO:0000313" key="2">
    <source>
        <dbReference type="EMBL" id="KAH0221950.1"/>
    </source>
</evidence>
<feature type="compositionally biased region" description="Low complexity" evidence="1">
    <location>
        <begin position="883"/>
        <end position="892"/>
    </location>
</feature>
<feature type="region of interest" description="Disordered" evidence="1">
    <location>
        <begin position="567"/>
        <end position="588"/>
    </location>
</feature>
<feature type="region of interest" description="Disordered" evidence="1">
    <location>
        <begin position="205"/>
        <end position="227"/>
    </location>
</feature>
<dbReference type="OrthoDB" id="3437384at2759"/>
<dbReference type="Proteomes" id="UP000767238">
    <property type="component" value="Unassembled WGS sequence"/>
</dbReference>
<evidence type="ECO:0000313" key="3">
    <source>
        <dbReference type="Proteomes" id="UP000767238"/>
    </source>
</evidence>
<organism evidence="2 3">
    <name type="scientific">Aureobasidium melanogenum</name>
    <name type="common">Aureobasidium pullulans var. melanogenum</name>
    <dbReference type="NCBI Taxonomy" id="46634"/>
    <lineage>
        <taxon>Eukaryota</taxon>
        <taxon>Fungi</taxon>
        <taxon>Dikarya</taxon>
        <taxon>Ascomycota</taxon>
        <taxon>Pezizomycotina</taxon>
        <taxon>Dothideomycetes</taxon>
        <taxon>Dothideomycetidae</taxon>
        <taxon>Dothideales</taxon>
        <taxon>Saccotheciaceae</taxon>
        <taxon>Aureobasidium</taxon>
    </lineage>
</organism>
<feature type="region of interest" description="Disordered" evidence="1">
    <location>
        <begin position="269"/>
        <end position="346"/>
    </location>
</feature>
<dbReference type="AlphaFoldDB" id="A0A9P8GGD4"/>
<accession>A0A9P8GGD4</accession>
<comment type="caution">
    <text evidence="2">The sequence shown here is derived from an EMBL/GenBank/DDBJ whole genome shotgun (WGS) entry which is preliminary data.</text>
</comment>
<reference evidence="2" key="1">
    <citation type="journal article" date="2021" name="J Fungi (Basel)">
        <title>Virulence traits and population genomics of the black yeast Aureobasidium melanogenum.</title>
        <authorList>
            <person name="Cernosa A."/>
            <person name="Sun X."/>
            <person name="Gostincar C."/>
            <person name="Fang C."/>
            <person name="Gunde-Cimerman N."/>
            <person name="Song Z."/>
        </authorList>
    </citation>
    <scope>NUCLEOTIDE SEQUENCE</scope>
    <source>
        <strain evidence="2">EXF-8016</strain>
    </source>
</reference>
<evidence type="ECO:0000256" key="1">
    <source>
        <dbReference type="SAM" id="MobiDB-lite"/>
    </source>
</evidence>
<feature type="region of interest" description="Disordered" evidence="1">
    <location>
        <begin position="908"/>
        <end position="963"/>
    </location>
</feature>
<feature type="region of interest" description="Disordered" evidence="1">
    <location>
        <begin position="728"/>
        <end position="803"/>
    </location>
</feature>
<name>A0A9P8GGD4_AURME</name>
<feature type="compositionally biased region" description="Polar residues" evidence="1">
    <location>
        <begin position="771"/>
        <end position="782"/>
    </location>
</feature>
<feature type="compositionally biased region" description="Polar residues" evidence="1">
    <location>
        <begin position="307"/>
        <end position="337"/>
    </location>
</feature>
<feature type="compositionally biased region" description="Polar residues" evidence="1">
    <location>
        <begin position="570"/>
        <end position="588"/>
    </location>
</feature>
<feature type="region of interest" description="Disordered" evidence="1">
    <location>
        <begin position="1036"/>
        <end position="1063"/>
    </location>
</feature>
<proteinExistence type="predicted"/>
<feature type="compositionally biased region" description="Acidic residues" evidence="1">
    <location>
        <begin position="729"/>
        <end position="738"/>
    </location>
</feature>
<reference evidence="2" key="2">
    <citation type="submission" date="2021-08" db="EMBL/GenBank/DDBJ databases">
        <authorList>
            <person name="Gostincar C."/>
            <person name="Sun X."/>
            <person name="Song Z."/>
            <person name="Gunde-Cimerman N."/>
        </authorList>
    </citation>
    <scope>NUCLEOTIDE SEQUENCE</scope>
    <source>
        <strain evidence="2">EXF-8016</strain>
    </source>
</reference>
<feature type="region of interest" description="Disordered" evidence="1">
    <location>
        <begin position="626"/>
        <end position="647"/>
    </location>
</feature>
<gene>
    <name evidence="2" type="ORF">KCV03_g4861</name>
</gene>